<dbReference type="InterPro" id="IPR028994">
    <property type="entry name" value="Integrin_alpha_N"/>
</dbReference>
<dbReference type="PANTHER" id="PTHR36220:SF1">
    <property type="entry name" value="GAMMA TUBULIN COMPLEX COMPONENT C-TERMINAL DOMAIN-CONTAINING PROTEIN"/>
    <property type="match status" value="1"/>
</dbReference>
<proteinExistence type="predicted"/>
<keyword evidence="1 4" id="KW-0732">Signal</keyword>
<dbReference type="SMART" id="SM00191">
    <property type="entry name" value="Int_alpha"/>
    <property type="match status" value="5"/>
</dbReference>
<evidence type="ECO:0000313" key="6">
    <source>
        <dbReference type="EMBL" id="NJC26727.1"/>
    </source>
</evidence>
<comment type="caution">
    <text evidence="6">The sequence shown here is derived from an EMBL/GenBank/DDBJ whole genome shotgun (WGS) entry which is preliminary data.</text>
</comment>
<dbReference type="NCBIfam" id="TIGR04183">
    <property type="entry name" value="Por_Secre_tail"/>
    <property type="match status" value="1"/>
</dbReference>
<dbReference type="InterPro" id="IPR011043">
    <property type="entry name" value="Gal_Oxase/kelch_b-propeller"/>
</dbReference>
<evidence type="ECO:0000313" key="7">
    <source>
        <dbReference type="Proteomes" id="UP000770785"/>
    </source>
</evidence>
<dbReference type="Proteomes" id="UP000770785">
    <property type="component" value="Unassembled WGS sequence"/>
</dbReference>
<feature type="signal peptide" evidence="4">
    <location>
        <begin position="1"/>
        <end position="24"/>
    </location>
</feature>
<evidence type="ECO:0000259" key="5">
    <source>
        <dbReference type="Pfam" id="PF18962"/>
    </source>
</evidence>
<dbReference type="InterPro" id="IPR013517">
    <property type="entry name" value="FG-GAP"/>
</dbReference>
<dbReference type="SUPFAM" id="SSF50965">
    <property type="entry name" value="Galactose oxidase, central domain"/>
    <property type="match status" value="1"/>
</dbReference>
<sequence length="602" mass="62286">MKHLFTLLLLLPCLLVGQTQIGMAISGATERIESGQSVSLSADGSRVAIGAPGNTNNGNDTGSQGQLEIYQQTASGSWTRIFFISGLATGDQFGRSVSLSADGTRVAVGSPFSDVNGNNAGRVQIFTEIGPGSWRPLGQPILGESAIDLSGFSVSLSADGNRVAIGAYLNDAGGSTGGDRGHVRVYQAPATMSGTWTQFGVDIDGTVDNGFFGVSVSLSDDGSRVAVGAERGNGTVNGAGSVRVFEEPAAVSGNWAQVGPTLDGQAFNDRFGRSVSLSGDGSRVAVGAPNARGAVQSGVVEVYDYASGGSIGTWTQVGADITGEAFGDRFGNSVSLSGADGNRLAVGAPTNDGTGTDAGHAQIYDFQGGTWMQFGSDIDGQTADDRSGTSVALAADGSTLATGAPFNDNNGENAGEVRIYDLGAVVLPVELISFTAAANKKSVVLDWLTASETDNAFFDLEHSPDGSEWAEVGTVMSDGDGESEQAYRFEHRQPVTGVNYYRLNQTDFDGTSTRSDVISVTFGVAEERVSVYPNPSPGGLINISLSEGVQVSSVRLLSMEGKLIHMLAGTTRSINLTGLPAAIYLLQVVTPQGILRERVVVR</sequence>
<evidence type="ECO:0000256" key="4">
    <source>
        <dbReference type="SAM" id="SignalP"/>
    </source>
</evidence>
<reference evidence="6 7" key="1">
    <citation type="submission" date="2020-03" db="EMBL/GenBank/DDBJ databases">
        <title>Genomic Encyclopedia of Type Strains, Phase IV (KMG-IV): sequencing the most valuable type-strain genomes for metagenomic binning, comparative biology and taxonomic classification.</title>
        <authorList>
            <person name="Goeker M."/>
        </authorList>
    </citation>
    <scope>NUCLEOTIDE SEQUENCE [LARGE SCALE GENOMIC DNA]</scope>
    <source>
        <strain evidence="6 7">DSM 105096</strain>
    </source>
</reference>
<keyword evidence="3" id="KW-0325">Glycoprotein</keyword>
<dbReference type="InterPro" id="IPR026444">
    <property type="entry name" value="Secre_tail"/>
</dbReference>
<dbReference type="InterPro" id="IPR013519">
    <property type="entry name" value="Int_alpha_beta-p"/>
</dbReference>
<name>A0ABX0XC02_9BACT</name>
<protein>
    <recommendedName>
        <fullName evidence="5">Secretion system C-terminal sorting domain-containing protein</fullName>
    </recommendedName>
</protein>
<dbReference type="Gene3D" id="2.130.10.130">
    <property type="entry name" value="Integrin alpha, N-terminal"/>
    <property type="match status" value="2"/>
</dbReference>
<feature type="chain" id="PRO_5045263971" description="Secretion system C-terminal sorting domain-containing protein" evidence="4">
    <location>
        <begin position="25"/>
        <end position="602"/>
    </location>
</feature>
<evidence type="ECO:0000256" key="2">
    <source>
        <dbReference type="ARBA" id="ARBA00022737"/>
    </source>
</evidence>
<keyword evidence="7" id="KW-1185">Reference proteome</keyword>
<organism evidence="6 7">
    <name type="scientific">Neolewinella antarctica</name>
    <dbReference type="NCBI Taxonomy" id="442734"/>
    <lineage>
        <taxon>Bacteria</taxon>
        <taxon>Pseudomonadati</taxon>
        <taxon>Bacteroidota</taxon>
        <taxon>Saprospiria</taxon>
        <taxon>Saprospirales</taxon>
        <taxon>Lewinellaceae</taxon>
        <taxon>Neolewinella</taxon>
    </lineage>
</organism>
<dbReference type="EMBL" id="JAATJH010000003">
    <property type="protein sequence ID" value="NJC26727.1"/>
    <property type="molecule type" value="Genomic_DNA"/>
</dbReference>
<keyword evidence="2" id="KW-0677">Repeat</keyword>
<accession>A0ABX0XC02</accession>
<dbReference type="PROSITE" id="PS51470">
    <property type="entry name" value="FG_GAP"/>
    <property type="match status" value="2"/>
</dbReference>
<dbReference type="RefSeq" id="WP_168037492.1">
    <property type="nucleotide sequence ID" value="NZ_JAATJH010000003.1"/>
</dbReference>
<evidence type="ECO:0000256" key="1">
    <source>
        <dbReference type="ARBA" id="ARBA00022729"/>
    </source>
</evidence>
<feature type="domain" description="Secretion system C-terminal sorting" evidence="5">
    <location>
        <begin position="531"/>
        <end position="594"/>
    </location>
</feature>
<evidence type="ECO:0000256" key="3">
    <source>
        <dbReference type="ARBA" id="ARBA00023180"/>
    </source>
</evidence>
<dbReference type="Pfam" id="PF18962">
    <property type="entry name" value="Por_Secre_tail"/>
    <property type="match status" value="1"/>
</dbReference>
<dbReference type="Pfam" id="PF14312">
    <property type="entry name" value="FG-GAP_2"/>
    <property type="match status" value="3"/>
</dbReference>
<gene>
    <name evidence="6" type="ORF">GGR27_002237</name>
</gene>
<dbReference type="PANTHER" id="PTHR36220">
    <property type="entry name" value="UNNAMED PRODUCT"/>
    <property type="match status" value="1"/>
</dbReference>